<protein>
    <recommendedName>
        <fullName evidence="3">HicB-like antitoxin of toxin-antitoxin system domain-containing protein</fullName>
    </recommendedName>
</protein>
<reference evidence="2" key="1">
    <citation type="journal article" date="2019" name="Int. J. Syst. Evol. Microbiol.">
        <title>The Global Catalogue of Microorganisms (GCM) 10K type strain sequencing project: providing services to taxonomists for standard genome sequencing and annotation.</title>
        <authorList>
            <consortium name="The Broad Institute Genomics Platform"/>
            <consortium name="The Broad Institute Genome Sequencing Center for Infectious Disease"/>
            <person name="Wu L."/>
            <person name="Ma J."/>
        </authorList>
    </citation>
    <scope>NUCLEOTIDE SEQUENCE [LARGE SCALE GENOMIC DNA]</scope>
    <source>
        <strain evidence="2">TISTR 2466</strain>
    </source>
</reference>
<dbReference type="Proteomes" id="UP001597399">
    <property type="component" value="Unassembled WGS sequence"/>
</dbReference>
<comment type="caution">
    <text evidence="1">The sequence shown here is derived from an EMBL/GenBank/DDBJ whole genome shotgun (WGS) entry which is preliminary data.</text>
</comment>
<dbReference type="RefSeq" id="WP_309247011.1">
    <property type="nucleotide sequence ID" value="NZ_JAMXWM010000004.1"/>
</dbReference>
<evidence type="ECO:0000313" key="1">
    <source>
        <dbReference type="EMBL" id="MFD2692380.1"/>
    </source>
</evidence>
<keyword evidence="2" id="KW-1185">Reference proteome</keyword>
<sequence length="82" mass="9249">MKKDGSIIPAPSNPSNIKALSEGFVVLVEAWTDIVRDEAENKAIKKTLTIPKWLNDEAEKNKINFSQLLQFTIKEQLGIKRP</sequence>
<name>A0ABW5RY04_9BACL</name>
<evidence type="ECO:0000313" key="2">
    <source>
        <dbReference type="Proteomes" id="UP001597399"/>
    </source>
</evidence>
<accession>A0ABW5RY04</accession>
<evidence type="ECO:0008006" key="3">
    <source>
        <dbReference type="Google" id="ProtNLM"/>
    </source>
</evidence>
<gene>
    <name evidence="1" type="ORF">ACFSUE_01805</name>
</gene>
<dbReference type="EMBL" id="JBHUMQ010000003">
    <property type="protein sequence ID" value="MFD2692380.1"/>
    <property type="molecule type" value="Genomic_DNA"/>
</dbReference>
<organism evidence="1 2">
    <name type="scientific">Sporolactobacillus shoreicorticis</name>
    <dbReference type="NCBI Taxonomy" id="1923877"/>
    <lineage>
        <taxon>Bacteria</taxon>
        <taxon>Bacillati</taxon>
        <taxon>Bacillota</taxon>
        <taxon>Bacilli</taxon>
        <taxon>Bacillales</taxon>
        <taxon>Sporolactobacillaceae</taxon>
        <taxon>Sporolactobacillus</taxon>
    </lineage>
</organism>
<proteinExistence type="predicted"/>